<dbReference type="Proteomes" id="UP000001551">
    <property type="component" value="Chromosome"/>
</dbReference>
<evidence type="ECO:0000313" key="4">
    <source>
        <dbReference type="Proteomes" id="UP000001551"/>
    </source>
</evidence>
<dbReference type="SUPFAM" id="SSF53187">
    <property type="entry name" value="Zn-dependent exopeptidases"/>
    <property type="match status" value="1"/>
</dbReference>
<dbReference type="InterPro" id="IPR001261">
    <property type="entry name" value="ArgE/DapE_CS"/>
</dbReference>
<dbReference type="AlphaFoldDB" id="E6U4F6"/>
<dbReference type="InterPro" id="IPR002933">
    <property type="entry name" value="Peptidase_M20"/>
</dbReference>
<dbReference type="Gene3D" id="3.40.630.10">
    <property type="entry name" value="Zn peptidases"/>
    <property type="match status" value="1"/>
</dbReference>
<protein>
    <submittedName>
        <fullName evidence="3">Peptidase M20</fullName>
    </submittedName>
</protein>
<evidence type="ECO:0000313" key="3">
    <source>
        <dbReference type="EMBL" id="ADU27763.1"/>
    </source>
</evidence>
<dbReference type="PANTHER" id="PTHR43808:SF27">
    <property type="entry name" value="PROTEIN ROCB"/>
    <property type="match status" value="1"/>
</dbReference>
<keyword evidence="4" id="KW-1185">Reference proteome</keyword>
<keyword evidence="2" id="KW-0862">Zinc</keyword>
<dbReference type="KEGG" id="eha:Ethha_2249"/>
<dbReference type="PANTHER" id="PTHR43808">
    <property type="entry name" value="ACETYLORNITHINE DEACETYLASE"/>
    <property type="match status" value="1"/>
</dbReference>
<dbReference type="InterPro" id="IPR050072">
    <property type="entry name" value="Peptidase_M20A"/>
</dbReference>
<dbReference type="STRING" id="663278.Ethha_2249"/>
<dbReference type="HOGENOM" id="CLU_037632_0_0_9"/>
<sequence>MDFNVNLFEEIRALAQKLVSIRSVNSDGFGERDIAQYIESYLRAIPYFQKHPEQIIIQPLRDDTHDRRNVFALIKGEREPCPDTILLHGHIDTVGVDDYGALQPYAFDCAALEQQLKQADLPVEVRADLESGEYLFGRGAGDMKSGDAVFLVLAKHLCGRVHEFGGNFLLSFNPVEENLHTGIIEGLDVLEKLMETENLRYALAINNDYICPLYPDDTAKYIYTGAVGKLLPCFYIQGKETHVGQIFEGFDAAYTAAELVRLIDANCDFCDGYKGEYTLPPSVLKMKELKEQYNVQTPYQSFVYFNYFVHDAQIPDIIAKLKAAAVQALANTEEHNNAQYRRFCDLSETAYTPFRYRKQVLLYEELYALAKKARPEIDAQIEQMTRKLLAANTDMREIPLRIVETLCTVAQIKDPTVVLFFAAPYCPHNTLHGEEPAAASVYRKLRAVVQAFGKESGETYKMMQFFQSLSDSSYLSVDDDEHSIRSLLENFPAHQTLYPVPLERIRKLNISAVNFGCLCKDAHKWTERVHMPYSYRVLPNLLLRTFEAFLKF</sequence>
<accession>E6U4F6</accession>
<dbReference type="PROSITE" id="PS00758">
    <property type="entry name" value="ARGE_DAPE_CPG2_1"/>
    <property type="match status" value="1"/>
</dbReference>
<dbReference type="PIRSF" id="PIRSF010386">
    <property type="entry name" value="RocB"/>
    <property type="match status" value="1"/>
</dbReference>
<dbReference type="RefSeq" id="WP_013486111.1">
    <property type="nucleotide sequence ID" value="NC_014828.1"/>
</dbReference>
<proteinExistence type="predicted"/>
<dbReference type="GO" id="GO:0016787">
    <property type="term" value="F:hydrolase activity"/>
    <property type="evidence" value="ECO:0007669"/>
    <property type="project" value="UniProtKB-KW"/>
</dbReference>
<evidence type="ECO:0000256" key="2">
    <source>
        <dbReference type="ARBA" id="ARBA00022833"/>
    </source>
</evidence>
<keyword evidence="1" id="KW-0378">Hydrolase</keyword>
<dbReference type="Pfam" id="PF01546">
    <property type="entry name" value="Peptidase_M20"/>
    <property type="match status" value="1"/>
</dbReference>
<dbReference type="EMBL" id="CP002400">
    <property type="protein sequence ID" value="ADU27763.1"/>
    <property type="molecule type" value="Genomic_DNA"/>
</dbReference>
<organism evidence="3 4">
    <name type="scientific">Ethanoligenens harbinense (strain DSM 18485 / JCM 12961 / CGMCC 1.5033 / YUAN-3)</name>
    <dbReference type="NCBI Taxonomy" id="663278"/>
    <lineage>
        <taxon>Bacteria</taxon>
        <taxon>Bacillati</taxon>
        <taxon>Bacillota</taxon>
        <taxon>Clostridia</taxon>
        <taxon>Eubacteriales</taxon>
        <taxon>Oscillospiraceae</taxon>
        <taxon>Ethanoligenens</taxon>
    </lineage>
</organism>
<dbReference type="InterPro" id="IPR012166">
    <property type="entry name" value="Uncharacterised_RocB"/>
</dbReference>
<name>E6U4F6_ETHHY</name>
<gene>
    <name evidence="3" type="ordered locus">Ethha_2249</name>
</gene>
<evidence type="ECO:0000256" key="1">
    <source>
        <dbReference type="ARBA" id="ARBA00022801"/>
    </source>
</evidence>
<reference evidence="3 4" key="1">
    <citation type="submission" date="2010-12" db="EMBL/GenBank/DDBJ databases">
        <title>Complete sequence of Ethanoligenens harbinense YUAN-3.</title>
        <authorList>
            <person name="Lucas S."/>
            <person name="Copeland A."/>
            <person name="Lapidus A."/>
            <person name="Cheng J.-F."/>
            <person name="Bruce D."/>
            <person name="Goodwin L."/>
            <person name="Pitluck S."/>
            <person name="Chertkov O."/>
            <person name="Misra M."/>
            <person name="Detter J.C."/>
            <person name="Han C."/>
            <person name="Tapia R."/>
            <person name="Land M."/>
            <person name="Hauser L."/>
            <person name="Jeffries C."/>
            <person name="Kyrpides N."/>
            <person name="Ivanova N."/>
            <person name="Mikhailova N."/>
            <person name="Wang A."/>
            <person name="Mouttaki H."/>
            <person name="He Z."/>
            <person name="Zhou J."/>
            <person name="Hemme C.L."/>
            <person name="Woyke T."/>
        </authorList>
    </citation>
    <scope>NUCLEOTIDE SEQUENCE [LARGE SCALE GENOMIC DNA]</scope>
    <source>
        <strain evidence="4">DSM 18485 / JCM 12961 / CGMCC 1.5033 / YUAN-3</strain>
    </source>
</reference>
<dbReference type="eggNOG" id="COG4187">
    <property type="taxonomic scope" value="Bacteria"/>
</dbReference>